<gene>
    <name evidence="9" type="ORF">VHEMI09991</name>
</gene>
<evidence type="ECO:0000256" key="1">
    <source>
        <dbReference type="ARBA" id="ARBA00004141"/>
    </source>
</evidence>
<proteinExistence type="inferred from homology"/>
<dbReference type="Proteomes" id="UP000039046">
    <property type="component" value="Unassembled WGS sequence"/>
</dbReference>
<dbReference type="EMBL" id="CDHN01000007">
    <property type="protein sequence ID" value="CEJ94463.1"/>
    <property type="molecule type" value="Genomic_DNA"/>
</dbReference>
<dbReference type="InterPro" id="IPR052337">
    <property type="entry name" value="SAT4-like"/>
</dbReference>
<dbReference type="Pfam" id="PF20684">
    <property type="entry name" value="Fung_rhodopsin"/>
    <property type="match status" value="1"/>
</dbReference>
<evidence type="ECO:0000256" key="2">
    <source>
        <dbReference type="ARBA" id="ARBA00022692"/>
    </source>
</evidence>
<feature type="transmembrane region" description="Helical" evidence="7">
    <location>
        <begin position="224"/>
        <end position="246"/>
    </location>
</feature>
<dbReference type="PANTHER" id="PTHR33048:SF124">
    <property type="entry name" value="INTEGRAL MEMBRANE PROTEIN"/>
    <property type="match status" value="1"/>
</dbReference>
<evidence type="ECO:0000256" key="4">
    <source>
        <dbReference type="ARBA" id="ARBA00023136"/>
    </source>
</evidence>
<comment type="similarity">
    <text evidence="5">Belongs to the SAT4 family.</text>
</comment>
<evidence type="ECO:0000256" key="5">
    <source>
        <dbReference type="ARBA" id="ARBA00038359"/>
    </source>
</evidence>
<feature type="transmembrane region" description="Helical" evidence="7">
    <location>
        <begin position="146"/>
        <end position="168"/>
    </location>
</feature>
<dbReference type="PANTHER" id="PTHR33048">
    <property type="entry name" value="PTH11-LIKE INTEGRAL MEMBRANE PROTEIN (AFU_ORTHOLOGUE AFUA_5G11245)"/>
    <property type="match status" value="1"/>
</dbReference>
<feature type="compositionally biased region" description="Basic and acidic residues" evidence="6">
    <location>
        <begin position="335"/>
        <end position="351"/>
    </location>
</feature>
<evidence type="ECO:0000259" key="8">
    <source>
        <dbReference type="Pfam" id="PF20684"/>
    </source>
</evidence>
<protein>
    <recommendedName>
        <fullName evidence="8">Rhodopsin domain-containing protein</fullName>
    </recommendedName>
</protein>
<dbReference type="InterPro" id="IPR049326">
    <property type="entry name" value="Rhodopsin_dom_fungi"/>
</dbReference>
<feature type="transmembrane region" description="Helical" evidence="7">
    <location>
        <begin position="34"/>
        <end position="53"/>
    </location>
</feature>
<feature type="region of interest" description="Disordered" evidence="6">
    <location>
        <begin position="299"/>
        <end position="371"/>
    </location>
</feature>
<evidence type="ECO:0000313" key="9">
    <source>
        <dbReference type="EMBL" id="CEJ94463.1"/>
    </source>
</evidence>
<keyword evidence="4 7" id="KW-0472">Membrane</keyword>
<feature type="transmembrane region" description="Helical" evidence="7">
    <location>
        <begin position="189"/>
        <end position="212"/>
    </location>
</feature>
<feature type="compositionally biased region" description="Basic and acidic residues" evidence="6">
    <location>
        <begin position="362"/>
        <end position="371"/>
    </location>
</feature>
<keyword evidence="10" id="KW-1185">Reference proteome</keyword>
<evidence type="ECO:0000313" key="10">
    <source>
        <dbReference type="Proteomes" id="UP000039046"/>
    </source>
</evidence>
<dbReference type="HOGENOM" id="CLU_028200_12_0_1"/>
<name>A0A0A1TRB6_9HYPO</name>
<dbReference type="GO" id="GO:0016020">
    <property type="term" value="C:membrane"/>
    <property type="evidence" value="ECO:0007669"/>
    <property type="project" value="UniProtKB-SubCell"/>
</dbReference>
<dbReference type="AlphaFoldDB" id="A0A0A1TRB6"/>
<feature type="transmembrane region" description="Helical" evidence="7">
    <location>
        <begin position="109"/>
        <end position="134"/>
    </location>
</feature>
<evidence type="ECO:0000256" key="6">
    <source>
        <dbReference type="SAM" id="MobiDB-lite"/>
    </source>
</evidence>
<comment type="subcellular location">
    <subcellularLocation>
        <location evidence="1">Membrane</location>
        <topology evidence="1">Multi-pass membrane protein</topology>
    </subcellularLocation>
</comment>
<organism evidence="9 10">
    <name type="scientific">[Torrubiella] hemipterigena</name>
    <dbReference type="NCBI Taxonomy" id="1531966"/>
    <lineage>
        <taxon>Eukaryota</taxon>
        <taxon>Fungi</taxon>
        <taxon>Dikarya</taxon>
        <taxon>Ascomycota</taxon>
        <taxon>Pezizomycotina</taxon>
        <taxon>Sordariomycetes</taxon>
        <taxon>Hypocreomycetidae</taxon>
        <taxon>Hypocreales</taxon>
        <taxon>Clavicipitaceae</taxon>
        <taxon>Clavicipitaceae incertae sedis</taxon>
        <taxon>'Torrubiella' clade</taxon>
    </lineage>
</organism>
<evidence type="ECO:0000256" key="7">
    <source>
        <dbReference type="SAM" id="Phobius"/>
    </source>
</evidence>
<feature type="compositionally biased region" description="Polar residues" evidence="6">
    <location>
        <begin position="300"/>
        <end position="312"/>
    </location>
</feature>
<feature type="domain" description="Rhodopsin" evidence="8">
    <location>
        <begin position="51"/>
        <end position="287"/>
    </location>
</feature>
<keyword evidence="2 7" id="KW-0812">Transmembrane</keyword>
<reference evidence="9 10" key="1">
    <citation type="journal article" date="2015" name="Genome Announc.">
        <title>Draft Genome Sequence and Gene Annotation of the Entomopathogenic Fungus Verticillium hemipterigenum.</title>
        <authorList>
            <person name="Horn F."/>
            <person name="Habel A."/>
            <person name="Scharf D.H."/>
            <person name="Dworschak J."/>
            <person name="Brakhage A.A."/>
            <person name="Guthke R."/>
            <person name="Hertweck C."/>
            <person name="Linde J."/>
        </authorList>
    </citation>
    <scope>NUCLEOTIDE SEQUENCE [LARGE SCALE GENOMIC DNA]</scope>
</reference>
<sequence length="371" mass="42380">MGFMIDDVEVLRPPPSGYVVDFEHPQRQQWLEHYLVFAIGAPLAFLFLCQRYYTKIYLSKGLQIDDFFMFIGWSLSIVTQAVLTKSIVDGGLCAHSWEMPLERFERYSVITYIAAPVYQLCNGFCKLSLLTIYLQLSPQKWFRVTTWISIVIVILYTTIITAIMFFHCSPIRKAFDFKLAEGSCMDAGVLYMATAVSNIITDVILFILPTPMVWRLEMSKAQRIGAIVIFGIGSMTIATSIVRLVYLPATLKSTDPSWDAAAADVWTFVEGNLFVICGSMPTIRRFTRHLFPSVFATPAASPSTSHKVNTMSDSKRSNRKERKQYELFTEDNEMDTLRTMEEEHVLQKDGDCDGYSENTFWDSRKTTPRHD</sequence>
<dbReference type="OrthoDB" id="5378633at2759"/>
<keyword evidence="3 7" id="KW-1133">Transmembrane helix</keyword>
<evidence type="ECO:0000256" key="3">
    <source>
        <dbReference type="ARBA" id="ARBA00022989"/>
    </source>
</evidence>
<accession>A0A0A1TRB6</accession>